<proteinExistence type="predicted"/>
<evidence type="ECO:0000256" key="7">
    <source>
        <dbReference type="ARBA" id="ARBA00023180"/>
    </source>
</evidence>
<dbReference type="RefSeq" id="WP_272010009.1">
    <property type="nucleotide sequence ID" value="NZ_JAQNDN010000027.1"/>
</dbReference>
<dbReference type="PROSITE" id="PS51534">
    <property type="entry name" value="SEFIR"/>
    <property type="match status" value="1"/>
</dbReference>
<evidence type="ECO:0000256" key="5">
    <source>
        <dbReference type="ARBA" id="ARBA00023136"/>
    </source>
</evidence>
<comment type="caution">
    <text evidence="9">The sequence shown here is derived from an EMBL/GenBank/DDBJ whole genome shotgun (WGS) entry which is preliminary data.</text>
</comment>
<comment type="subcellular location">
    <subcellularLocation>
        <location evidence="1">Membrane</location>
        <topology evidence="1">Single-pass type I membrane protein</topology>
    </subcellularLocation>
</comment>
<evidence type="ECO:0000256" key="4">
    <source>
        <dbReference type="ARBA" id="ARBA00022989"/>
    </source>
</evidence>
<keyword evidence="5" id="KW-0472">Membrane</keyword>
<dbReference type="Pfam" id="PF08357">
    <property type="entry name" value="SEFIR"/>
    <property type="match status" value="1"/>
</dbReference>
<keyword evidence="3" id="KW-0732">Signal</keyword>
<keyword evidence="6" id="KW-0675">Receptor</keyword>
<keyword evidence="2" id="KW-0812">Transmembrane</keyword>
<organism evidence="9 10">
    <name type="scientific">Nannocystis radixulma</name>
    <dbReference type="NCBI Taxonomy" id="2995305"/>
    <lineage>
        <taxon>Bacteria</taxon>
        <taxon>Pseudomonadati</taxon>
        <taxon>Myxococcota</taxon>
        <taxon>Polyangia</taxon>
        <taxon>Nannocystales</taxon>
        <taxon>Nannocystaceae</taxon>
        <taxon>Nannocystis</taxon>
    </lineage>
</organism>
<dbReference type="InterPro" id="IPR039465">
    <property type="entry name" value="IL-17_rcpt-like"/>
</dbReference>
<evidence type="ECO:0000313" key="9">
    <source>
        <dbReference type="EMBL" id="MDC0675177.1"/>
    </source>
</evidence>
<sequence>MPEPAPAVRIFISYTHDSDEHAAKVRRLADSLRTVGLLTVLDQYESPGPSAGWPFWMERELQAANYVVCVCSATYRRRVDGLEAPDKGKGAAWEGNLIRNLLHDAKSDTRKFVPVLFDAEPDDSVPLMMKQFHRHKLPKGFPDLCRHLAGQTSPPPPVNPELRVVPPKPAPTLDPAWNLAGMVEGGGPVATNAAAPTVAPTKPTVTREQAKAELHDLLVSLMSADELRRFVAYGPHGARLSSSLPGSSVSLGVLTTELIALLERDGLLGPDLFERLRQDRPYRAKDIDSVARLWSELQR</sequence>
<evidence type="ECO:0000256" key="1">
    <source>
        <dbReference type="ARBA" id="ARBA00004479"/>
    </source>
</evidence>
<accession>A0ABT5BM54</accession>
<dbReference type="PANTHER" id="PTHR15583">
    <property type="entry name" value="INTERLEUKIN-17 RECEPTOR"/>
    <property type="match status" value="1"/>
</dbReference>
<keyword evidence="10" id="KW-1185">Reference proteome</keyword>
<evidence type="ECO:0000256" key="6">
    <source>
        <dbReference type="ARBA" id="ARBA00023170"/>
    </source>
</evidence>
<dbReference type="Proteomes" id="UP001217838">
    <property type="component" value="Unassembled WGS sequence"/>
</dbReference>
<name>A0ABT5BM54_9BACT</name>
<evidence type="ECO:0000256" key="2">
    <source>
        <dbReference type="ARBA" id="ARBA00022692"/>
    </source>
</evidence>
<keyword evidence="7" id="KW-0325">Glycoprotein</keyword>
<dbReference type="Gene3D" id="3.40.50.11530">
    <property type="match status" value="1"/>
</dbReference>
<evidence type="ECO:0000259" key="8">
    <source>
        <dbReference type="PROSITE" id="PS51534"/>
    </source>
</evidence>
<gene>
    <name evidence="9" type="ORF">POL58_45970</name>
</gene>
<dbReference type="EMBL" id="JAQNDN010000027">
    <property type="protein sequence ID" value="MDC0675177.1"/>
    <property type="molecule type" value="Genomic_DNA"/>
</dbReference>
<feature type="domain" description="SEFIR" evidence="8">
    <location>
        <begin position="7"/>
        <end position="146"/>
    </location>
</feature>
<reference evidence="9 10" key="1">
    <citation type="submission" date="2022-11" db="EMBL/GenBank/DDBJ databases">
        <title>Minimal conservation of predation-associated metabolite biosynthetic gene clusters underscores biosynthetic potential of Myxococcota including descriptions for ten novel species: Archangium lansinium sp. nov., Myxococcus landrumus sp. nov., Nannocystis bai.</title>
        <authorList>
            <person name="Ahearne A."/>
            <person name="Stevens C."/>
            <person name="Dowd S."/>
        </authorList>
    </citation>
    <scope>NUCLEOTIDE SEQUENCE [LARGE SCALE GENOMIC DNA]</scope>
    <source>
        <strain evidence="9 10">NCELM</strain>
    </source>
</reference>
<dbReference type="InterPro" id="IPR013568">
    <property type="entry name" value="SEFIR_dom"/>
</dbReference>
<keyword evidence="4" id="KW-1133">Transmembrane helix</keyword>
<protein>
    <submittedName>
        <fullName evidence="9">TIR domain-containing protein</fullName>
    </submittedName>
</protein>
<evidence type="ECO:0000256" key="3">
    <source>
        <dbReference type="ARBA" id="ARBA00022729"/>
    </source>
</evidence>
<evidence type="ECO:0000313" key="10">
    <source>
        <dbReference type="Proteomes" id="UP001217838"/>
    </source>
</evidence>
<dbReference type="PANTHER" id="PTHR15583:SF7">
    <property type="entry name" value="INTERLEUKIN CYTOKINE RECEPTOR-RELATED PROTEIN 2"/>
    <property type="match status" value="1"/>
</dbReference>